<feature type="transmembrane region" description="Helical" evidence="2">
    <location>
        <begin position="36"/>
        <end position="59"/>
    </location>
</feature>
<keyword evidence="2" id="KW-0472">Membrane</keyword>
<keyword evidence="4" id="KW-1185">Reference proteome</keyword>
<feature type="compositionally biased region" description="Polar residues" evidence="1">
    <location>
        <begin position="227"/>
        <end position="252"/>
    </location>
</feature>
<feature type="region of interest" description="Disordered" evidence="1">
    <location>
        <begin position="1"/>
        <end position="23"/>
    </location>
</feature>
<name>A0A139AF77_GONPJ</name>
<reference evidence="3 4" key="1">
    <citation type="journal article" date="2015" name="Genome Biol. Evol.">
        <title>Phylogenomic analyses indicate that early fungi evolved digesting cell walls of algal ancestors of land plants.</title>
        <authorList>
            <person name="Chang Y."/>
            <person name="Wang S."/>
            <person name="Sekimoto S."/>
            <person name="Aerts A.L."/>
            <person name="Choi C."/>
            <person name="Clum A."/>
            <person name="LaButti K.M."/>
            <person name="Lindquist E.A."/>
            <person name="Yee Ngan C."/>
            <person name="Ohm R.A."/>
            <person name="Salamov A.A."/>
            <person name="Grigoriev I.V."/>
            <person name="Spatafora J.W."/>
            <person name="Berbee M.L."/>
        </authorList>
    </citation>
    <scope>NUCLEOTIDE SEQUENCE [LARGE SCALE GENOMIC DNA]</scope>
    <source>
        <strain evidence="3 4">JEL478</strain>
    </source>
</reference>
<evidence type="ECO:0000313" key="3">
    <source>
        <dbReference type="EMBL" id="KXS15471.1"/>
    </source>
</evidence>
<accession>A0A139AF77</accession>
<evidence type="ECO:0000256" key="2">
    <source>
        <dbReference type="SAM" id="Phobius"/>
    </source>
</evidence>
<feature type="region of interest" description="Disordered" evidence="1">
    <location>
        <begin position="208"/>
        <end position="253"/>
    </location>
</feature>
<dbReference type="EMBL" id="KQ965762">
    <property type="protein sequence ID" value="KXS15471.1"/>
    <property type="molecule type" value="Genomic_DNA"/>
</dbReference>
<evidence type="ECO:0000313" key="4">
    <source>
        <dbReference type="Proteomes" id="UP000070544"/>
    </source>
</evidence>
<keyword evidence="2" id="KW-0812">Transmembrane</keyword>
<organism evidence="3 4">
    <name type="scientific">Gonapodya prolifera (strain JEL478)</name>
    <name type="common">Monoblepharis prolifera</name>
    <dbReference type="NCBI Taxonomy" id="1344416"/>
    <lineage>
        <taxon>Eukaryota</taxon>
        <taxon>Fungi</taxon>
        <taxon>Fungi incertae sedis</taxon>
        <taxon>Chytridiomycota</taxon>
        <taxon>Chytridiomycota incertae sedis</taxon>
        <taxon>Monoblepharidomycetes</taxon>
        <taxon>Monoblepharidales</taxon>
        <taxon>Gonapodyaceae</taxon>
        <taxon>Gonapodya</taxon>
    </lineage>
</organism>
<keyword evidence="2" id="KW-1133">Transmembrane helix</keyword>
<protein>
    <submittedName>
        <fullName evidence="3">Uncharacterized protein</fullName>
    </submittedName>
</protein>
<feature type="compositionally biased region" description="Pro residues" evidence="1">
    <location>
        <begin position="1"/>
        <end position="11"/>
    </location>
</feature>
<dbReference type="Proteomes" id="UP000070544">
    <property type="component" value="Unassembled WGS sequence"/>
</dbReference>
<sequence>MQTPSLPPEFPPTNSTSPSSSSFVVPVASGPSVGLVIIYSVMAAMGSFILLWVGCAMIATRCGRRPSARQMAILEAVEAEHLEAEMQSHQQEGLDEEILQSLPLRPYCSERRLEDLQNLYWKRHIAAELDHLENAGGNCRWHSRATTAGTNVEFYLAGNEERVVSDADSEVTAGWHDVGLDVDVTEGGTVEGIASPQQEAFVVLQQTGAPTDPQPAPASPCAPTLHRSITSRPSPAQRTSSRPNLSPRSTSYFGRLRMSLTPPTLSEAWDTTALGTSVTPFGVDPVLRRPRVQMTPDTLSFRGGEYFPHRARSWRRVGTETRQAQQVVGNGSVGGESVDLVEGYAASVDLMDECVICLERFGEGEHLRVLP</sequence>
<evidence type="ECO:0000256" key="1">
    <source>
        <dbReference type="SAM" id="MobiDB-lite"/>
    </source>
</evidence>
<feature type="compositionally biased region" description="Low complexity" evidence="1">
    <location>
        <begin position="12"/>
        <end position="23"/>
    </location>
</feature>
<proteinExistence type="predicted"/>
<gene>
    <name evidence="3" type="ORF">M427DRAFT_32416</name>
</gene>
<dbReference type="AlphaFoldDB" id="A0A139AF77"/>